<accession>A0A5B0KQH8</accession>
<proteinExistence type="inferred from homology"/>
<comment type="similarity">
    <text evidence="1">Belongs to the initiator RepB protein family.</text>
</comment>
<dbReference type="Gene3D" id="1.10.10.10">
    <property type="entry name" value="Winged helix-like DNA-binding domain superfamily/Winged helix DNA-binding domain"/>
    <property type="match status" value="2"/>
</dbReference>
<evidence type="ECO:0000313" key="4">
    <source>
        <dbReference type="Proteomes" id="UP000325333"/>
    </source>
</evidence>
<dbReference type="InterPro" id="IPR036390">
    <property type="entry name" value="WH_DNA-bd_sf"/>
</dbReference>
<dbReference type="EMBL" id="VEWN01000013">
    <property type="protein sequence ID" value="KAA1053850.1"/>
    <property type="molecule type" value="Genomic_DNA"/>
</dbReference>
<dbReference type="InterPro" id="IPR036388">
    <property type="entry name" value="WH-like_DNA-bd_sf"/>
</dbReference>
<organism evidence="3 4">
    <name type="scientific">Azospirillum argentinense</name>
    <dbReference type="NCBI Taxonomy" id="2970906"/>
    <lineage>
        <taxon>Bacteria</taxon>
        <taxon>Pseudomonadati</taxon>
        <taxon>Pseudomonadota</taxon>
        <taxon>Alphaproteobacteria</taxon>
        <taxon>Rhodospirillales</taxon>
        <taxon>Azospirillaceae</taxon>
        <taxon>Azospirillum</taxon>
    </lineage>
</organism>
<reference evidence="3 4" key="1">
    <citation type="submission" date="2019-07" db="EMBL/GenBank/DDBJ databases">
        <title>Genome sequencing of the stress-tolerant strain Azospirillum brasilense Az19.</title>
        <authorList>
            <person name="Maroniche G.A."/>
            <person name="Garcia J.E."/>
            <person name="Pagnussat L."/>
            <person name="Amenta M."/>
            <person name="Creus C.M."/>
        </authorList>
    </citation>
    <scope>NUCLEOTIDE SEQUENCE [LARGE SCALE GENOMIC DNA]</scope>
    <source>
        <strain evidence="3 4">Az19</strain>
    </source>
</reference>
<dbReference type="InterPro" id="IPR000525">
    <property type="entry name" value="Initiator_Rep_WH1"/>
</dbReference>
<evidence type="ECO:0000256" key="1">
    <source>
        <dbReference type="ARBA" id="ARBA00038283"/>
    </source>
</evidence>
<gene>
    <name evidence="3" type="ORF">FH063_002432</name>
</gene>
<dbReference type="SUPFAM" id="SSF46785">
    <property type="entry name" value="Winged helix' DNA-binding domain"/>
    <property type="match status" value="1"/>
</dbReference>
<dbReference type="GO" id="GO:0003887">
    <property type="term" value="F:DNA-directed DNA polymerase activity"/>
    <property type="evidence" value="ECO:0007669"/>
    <property type="project" value="InterPro"/>
</dbReference>
<comment type="caution">
    <text evidence="3">The sequence shown here is derived from an EMBL/GenBank/DDBJ whole genome shotgun (WGS) entry which is preliminary data.</text>
</comment>
<evidence type="ECO:0000313" key="3">
    <source>
        <dbReference type="EMBL" id="KAA1053850.1"/>
    </source>
</evidence>
<dbReference type="Pfam" id="PF01051">
    <property type="entry name" value="Rep3_N"/>
    <property type="match status" value="1"/>
</dbReference>
<evidence type="ECO:0000259" key="2">
    <source>
        <dbReference type="Pfam" id="PF01051"/>
    </source>
</evidence>
<dbReference type="Proteomes" id="UP000325333">
    <property type="component" value="Unassembled WGS sequence"/>
</dbReference>
<feature type="domain" description="Initiator Rep protein WH1" evidence="2">
    <location>
        <begin position="56"/>
        <end position="207"/>
    </location>
</feature>
<dbReference type="Pfam" id="PF21205">
    <property type="entry name" value="Rep3_C"/>
    <property type="match status" value="1"/>
</dbReference>
<name>A0A5B0KQH8_9PROT</name>
<dbReference type="AlphaFoldDB" id="A0A5B0KQH8"/>
<dbReference type="GO" id="GO:0006270">
    <property type="term" value="P:DNA replication initiation"/>
    <property type="evidence" value="ECO:0007669"/>
    <property type="project" value="InterPro"/>
</dbReference>
<protein>
    <recommendedName>
        <fullName evidence="2">Initiator Rep protein WH1 domain-containing protein</fullName>
    </recommendedName>
</protein>
<sequence length="464" mass="51999">MERGTKAVASAAGAEGTSAELRVQRGAHTVNSPRRSPLAVSNWLHGDPSFLKVRELIEVLDPDLSVVDRKLLDAMLAHASDTVLSDAVTGVMPPGTRIYSALATDVKRAMGWESHKSNTRILTAAKNLQSSVITIGYFAPGDATLRHRNISLITLSEVPESQGVIYWRFSPEVEKLLSMKGERFLVQLKVLAKLTSGYSHRLYQLLCANTDRETLSWTVSVGDLRQVLNAAAESYDKWAAFERRVLRVAVDEINEHAAFNIRYELVLQERTKKRTHIRFIFEGPASALPPAETETFLEEPTGQFVFNLPAADVSMPPPATVAGKLGNRVRSRYREQFPGAPIDELIDLWANWCVRHRIRTERPPRIFERWLNTVFGDLAAEASEGDASVWSAAFSRDLDQPVYRVMFALGGMVARQRQLWLTLAKSKHGDKYPSRKMPTVSLDCADFYLWVPLIQDEFLKANPV</sequence>